<dbReference type="EMBL" id="JAUNZN010000009">
    <property type="protein sequence ID" value="KAK4816524.1"/>
    <property type="molecule type" value="Genomic_DNA"/>
</dbReference>
<keyword evidence="2" id="KW-1185">Reference proteome</keyword>
<protein>
    <submittedName>
        <fullName evidence="1">Uncharacterized protein</fullName>
    </submittedName>
</protein>
<reference evidence="1 2" key="1">
    <citation type="journal article" date="2023" name="J. Hered.">
        <title>Chromosome-level genome of the wood stork (Mycteria americana) provides insight into avian chromosome evolution.</title>
        <authorList>
            <person name="Flamio R. Jr."/>
            <person name="Ramstad K.M."/>
        </authorList>
    </citation>
    <scope>NUCLEOTIDE SEQUENCE [LARGE SCALE GENOMIC DNA]</scope>
    <source>
        <strain evidence="1">JAX WOST 10</strain>
    </source>
</reference>
<organism evidence="1 2">
    <name type="scientific">Mycteria americana</name>
    <name type="common">Wood stork</name>
    <dbReference type="NCBI Taxonomy" id="33587"/>
    <lineage>
        <taxon>Eukaryota</taxon>
        <taxon>Metazoa</taxon>
        <taxon>Chordata</taxon>
        <taxon>Craniata</taxon>
        <taxon>Vertebrata</taxon>
        <taxon>Euteleostomi</taxon>
        <taxon>Archelosauria</taxon>
        <taxon>Archosauria</taxon>
        <taxon>Dinosauria</taxon>
        <taxon>Saurischia</taxon>
        <taxon>Theropoda</taxon>
        <taxon>Coelurosauria</taxon>
        <taxon>Aves</taxon>
        <taxon>Neognathae</taxon>
        <taxon>Neoaves</taxon>
        <taxon>Aequornithes</taxon>
        <taxon>Ciconiiformes</taxon>
        <taxon>Ciconiidae</taxon>
        <taxon>Mycteria</taxon>
    </lineage>
</organism>
<proteinExistence type="predicted"/>
<comment type="caution">
    <text evidence="1">The sequence shown here is derived from an EMBL/GenBank/DDBJ whole genome shotgun (WGS) entry which is preliminary data.</text>
</comment>
<dbReference type="Proteomes" id="UP001333110">
    <property type="component" value="Unassembled WGS sequence"/>
</dbReference>
<sequence>MDGQEFGLRCEKPKLIQARCSNDKALSSGQLAYGTVKACIRLPTKYHVDLGWLPDAHPAALSLCLLNRTGEKIRQESWWVELEKESIGLISHGREQLLCLCYVLYSSVAAEDLLRLVSALPGLPGLGGSARAPCARLPVPVSQGMAELDSAMPEHPSAPLRPQKQALQSEWPWRMRALGCRARWEEMLFVCVEHGALLCKYFVRGMRQALRKKTLRCVWLRAAATRGSRAINVPVRKSACQVVGKVWNMRENTKSLQNERGVGGRNPSASATLNVNRLVGSFLNTQVEVLRYKDVSCSVNIMAFFNMLRDTWSSPYAFPPAAVHGVLSKPPLAQLEAISSHPITCYLGEETDPHLSTTSFQTLHQLRCPSLDTLQHLNVSLVVRSPKLNTVFEVRPHQCQVQGDDHFPGPAGHIISDTSQDAIGLLGHLGTLLPHVQLAVDQHPQVLFHRAAFQPLFPKPVALHGVVVTHVQDPALGLGEPHTNGLGPLIQPVPIPLQSLPTLKQINTPAQLVSSAN</sequence>
<evidence type="ECO:0000313" key="2">
    <source>
        <dbReference type="Proteomes" id="UP001333110"/>
    </source>
</evidence>
<dbReference type="AlphaFoldDB" id="A0AAN7MZ99"/>
<accession>A0AAN7MZ99</accession>
<name>A0AAN7MZ99_MYCAM</name>
<gene>
    <name evidence="1" type="ORF">QYF61_017624</name>
</gene>
<evidence type="ECO:0000313" key="1">
    <source>
        <dbReference type="EMBL" id="KAK4816524.1"/>
    </source>
</evidence>